<dbReference type="Gene3D" id="3.40.50.12780">
    <property type="entry name" value="N-terminal domain of ligase-like"/>
    <property type="match status" value="1"/>
</dbReference>
<dbReference type="AlphaFoldDB" id="A0A0T6B7G2"/>
<evidence type="ECO:0000256" key="1">
    <source>
        <dbReference type="ARBA" id="ARBA00004275"/>
    </source>
</evidence>
<sequence length="175" mass="20355">MSLVIKYFSNNQRLLCAPFVRYKYKLSANNTNNGDHIKSMIPDIKVPKAHFVEYVMKDFGKWHNKIAIECSITQKKYTFEEMRQNSINLGKSLRKIFQLKKGNTIGIFLPNNPDYPICVFGIMLAALTVTTINPSCTVGECMYVVKIMRSQERRCYCMLETACLKIFSNCFHYYE</sequence>
<evidence type="ECO:0000313" key="5">
    <source>
        <dbReference type="Proteomes" id="UP000051574"/>
    </source>
</evidence>
<dbReference type="GO" id="GO:0005777">
    <property type="term" value="C:peroxisome"/>
    <property type="evidence" value="ECO:0007669"/>
    <property type="project" value="UniProtKB-SubCell"/>
</dbReference>
<accession>A0A0T6B7G2</accession>
<feature type="domain" description="AMP-dependent synthetase/ligase" evidence="3">
    <location>
        <begin position="61"/>
        <end position="146"/>
    </location>
</feature>
<keyword evidence="5" id="KW-1185">Reference proteome</keyword>
<dbReference type="PANTHER" id="PTHR24096">
    <property type="entry name" value="LONG-CHAIN-FATTY-ACID--COA LIGASE"/>
    <property type="match status" value="1"/>
</dbReference>
<dbReference type="Pfam" id="PF00501">
    <property type="entry name" value="AMP-binding"/>
    <property type="match status" value="1"/>
</dbReference>
<organism evidence="4 5">
    <name type="scientific">Oryctes borbonicus</name>
    <dbReference type="NCBI Taxonomy" id="1629725"/>
    <lineage>
        <taxon>Eukaryota</taxon>
        <taxon>Metazoa</taxon>
        <taxon>Ecdysozoa</taxon>
        <taxon>Arthropoda</taxon>
        <taxon>Hexapoda</taxon>
        <taxon>Insecta</taxon>
        <taxon>Pterygota</taxon>
        <taxon>Neoptera</taxon>
        <taxon>Endopterygota</taxon>
        <taxon>Coleoptera</taxon>
        <taxon>Polyphaga</taxon>
        <taxon>Scarabaeiformia</taxon>
        <taxon>Scarabaeidae</taxon>
        <taxon>Dynastinae</taxon>
        <taxon>Oryctes</taxon>
    </lineage>
</organism>
<protein>
    <submittedName>
        <fullName evidence="4">AMP-binding protein</fullName>
    </submittedName>
</protein>
<evidence type="ECO:0000313" key="4">
    <source>
        <dbReference type="EMBL" id="KRT83300.1"/>
    </source>
</evidence>
<dbReference type="InterPro" id="IPR000873">
    <property type="entry name" value="AMP-dep_synth/lig_dom"/>
</dbReference>
<proteinExistence type="predicted"/>
<comment type="subcellular location">
    <subcellularLocation>
        <location evidence="1">Peroxisome</location>
    </subcellularLocation>
</comment>
<gene>
    <name evidence="4" type="ORF">AMK59_4703</name>
</gene>
<dbReference type="EMBL" id="LJIG01009328">
    <property type="protein sequence ID" value="KRT83300.1"/>
    <property type="molecule type" value="Genomic_DNA"/>
</dbReference>
<evidence type="ECO:0000259" key="3">
    <source>
        <dbReference type="Pfam" id="PF00501"/>
    </source>
</evidence>
<dbReference type="GO" id="GO:0016405">
    <property type="term" value="F:CoA-ligase activity"/>
    <property type="evidence" value="ECO:0007669"/>
    <property type="project" value="TreeGrafter"/>
</dbReference>
<name>A0A0T6B7G2_9SCAR</name>
<comment type="caution">
    <text evidence="4">The sequence shown here is derived from an EMBL/GenBank/DDBJ whole genome shotgun (WGS) entry which is preliminary data.</text>
</comment>
<dbReference type="PANTHER" id="PTHR24096:SF422">
    <property type="entry name" value="BCDNA.GH02901"/>
    <property type="match status" value="1"/>
</dbReference>
<dbReference type="InterPro" id="IPR042099">
    <property type="entry name" value="ANL_N_sf"/>
</dbReference>
<dbReference type="OrthoDB" id="10253869at2759"/>
<evidence type="ECO:0000256" key="2">
    <source>
        <dbReference type="ARBA" id="ARBA00023140"/>
    </source>
</evidence>
<keyword evidence="2" id="KW-0576">Peroxisome</keyword>
<dbReference type="Proteomes" id="UP000051574">
    <property type="component" value="Unassembled WGS sequence"/>
</dbReference>
<reference evidence="4 5" key="1">
    <citation type="submission" date="2015-09" db="EMBL/GenBank/DDBJ databases">
        <title>Draft genome of the scarab beetle Oryctes borbonicus.</title>
        <authorList>
            <person name="Meyer J.M."/>
            <person name="Markov G.V."/>
            <person name="Baskaran P."/>
            <person name="Herrmann M."/>
            <person name="Sommer R.J."/>
            <person name="Roedelsperger C."/>
        </authorList>
    </citation>
    <scope>NUCLEOTIDE SEQUENCE [LARGE SCALE GENOMIC DNA]</scope>
    <source>
        <strain evidence="4">OB123</strain>
        <tissue evidence="4">Whole animal</tissue>
    </source>
</reference>
<dbReference type="SUPFAM" id="SSF56801">
    <property type="entry name" value="Acetyl-CoA synthetase-like"/>
    <property type="match status" value="1"/>
</dbReference>